<keyword evidence="1" id="KW-0805">Transcription regulation</keyword>
<keyword evidence="2 5" id="KW-0238">DNA-binding</keyword>
<dbReference type="PROSITE" id="PS01124">
    <property type="entry name" value="HTH_ARAC_FAMILY_2"/>
    <property type="match status" value="2"/>
</dbReference>
<feature type="domain" description="HTH araC/xylS-type" evidence="4">
    <location>
        <begin position="163"/>
        <end position="262"/>
    </location>
</feature>
<dbReference type="InterPro" id="IPR009057">
    <property type="entry name" value="Homeodomain-like_sf"/>
</dbReference>
<dbReference type="Gene3D" id="1.10.10.60">
    <property type="entry name" value="Homeodomain-like"/>
    <property type="match status" value="2"/>
</dbReference>
<organism evidence="5 6">
    <name type="scientific">Reichenbachiella agariperforans</name>
    <dbReference type="NCBI Taxonomy" id="156994"/>
    <lineage>
        <taxon>Bacteria</taxon>
        <taxon>Pseudomonadati</taxon>
        <taxon>Bacteroidota</taxon>
        <taxon>Cytophagia</taxon>
        <taxon>Cytophagales</taxon>
        <taxon>Reichenbachiellaceae</taxon>
        <taxon>Reichenbachiella</taxon>
    </lineage>
</organism>
<dbReference type="InterPro" id="IPR018062">
    <property type="entry name" value="HTH_AraC-typ_CS"/>
</dbReference>
<evidence type="ECO:0000313" key="5">
    <source>
        <dbReference type="EMBL" id="SHJ90044.1"/>
    </source>
</evidence>
<dbReference type="STRING" id="156994.SAMN04488028_10275"/>
<keyword evidence="6" id="KW-1185">Reference proteome</keyword>
<dbReference type="InterPro" id="IPR018060">
    <property type="entry name" value="HTH_AraC"/>
</dbReference>
<dbReference type="Pfam" id="PF12833">
    <property type="entry name" value="HTH_18"/>
    <property type="match status" value="2"/>
</dbReference>
<keyword evidence="3" id="KW-0804">Transcription</keyword>
<sequence>MQTLDCPELTIYEVPNSEIDSDRMFIQEVARIIKKHARETRFDVKVLAEIVGYSRAQLSRKLTALIGVSPGRQILMVRLHMASVLLREGDAPVKQVAWNCGFVSYQSFWKAFVTRYGCSPSAYRMCRDPSKQVCPSCVLWVMPPSPELRNSMLAIARGKPWLCTFLKLLLDHLGDESVVLDELAASLNLSSSQLIRNLKSCLGITPIRFLQQLRILYAAELLADETVSIATVAYRASFFDQAHFSHAFKGTYRCSPSVYKKQKRQENFCTWLKKELMLHDEM</sequence>
<dbReference type="GO" id="GO:0003700">
    <property type="term" value="F:DNA-binding transcription factor activity"/>
    <property type="evidence" value="ECO:0007669"/>
    <property type="project" value="InterPro"/>
</dbReference>
<dbReference type="SMART" id="SM00342">
    <property type="entry name" value="HTH_ARAC"/>
    <property type="match status" value="2"/>
</dbReference>
<dbReference type="EMBL" id="FRAA01000002">
    <property type="protein sequence ID" value="SHJ90044.1"/>
    <property type="molecule type" value="Genomic_DNA"/>
</dbReference>
<evidence type="ECO:0000259" key="4">
    <source>
        <dbReference type="PROSITE" id="PS01124"/>
    </source>
</evidence>
<evidence type="ECO:0000256" key="3">
    <source>
        <dbReference type="ARBA" id="ARBA00023163"/>
    </source>
</evidence>
<dbReference type="RefSeq" id="WP_073120783.1">
    <property type="nucleotide sequence ID" value="NZ_FRAA01000002.1"/>
</dbReference>
<feature type="domain" description="HTH araC/xylS-type" evidence="4">
    <location>
        <begin position="27"/>
        <end position="126"/>
    </location>
</feature>
<reference evidence="6" key="1">
    <citation type="submission" date="2016-11" db="EMBL/GenBank/DDBJ databases">
        <authorList>
            <person name="Varghese N."/>
            <person name="Submissions S."/>
        </authorList>
    </citation>
    <scope>NUCLEOTIDE SEQUENCE [LARGE SCALE GENOMIC DNA]</scope>
    <source>
        <strain evidence="6">DSM 26134</strain>
    </source>
</reference>
<gene>
    <name evidence="5" type="ORF">SAMN04488028_10275</name>
</gene>
<evidence type="ECO:0000256" key="1">
    <source>
        <dbReference type="ARBA" id="ARBA00023015"/>
    </source>
</evidence>
<dbReference type="SUPFAM" id="SSF46689">
    <property type="entry name" value="Homeodomain-like"/>
    <property type="match status" value="2"/>
</dbReference>
<name>A0A1M6N2X8_REIAG</name>
<accession>A0A1M6N2X8</accession>
<dbReference type="AlphaFoldDB" id="A0A1M6N2X8"/>
<evidence type="ECO:0000256" key="2">
    <source>
        <dbReference type="ARBA" id="ARBA00023125"/>
    </source>
</evidence>
<dbReference type="PANTHER" id="PTHR43280:SF2">
    <property type="entry name" value="HTH-TYPE TRANSCRIPTIONAL REGULATOR EXSA"/>
    <property type="match status" value="1"/>
</dbReference>
<dbReference type="Proteomes" id="UP000184474">
    <property type="component" value="Unassembled WGS sequence"/>
</dbReference>
<protein>
    <submittedName>
        <fullName evidence="5">AraC-type DNA-binding protein</fullName>
    </submittedName>
</protein>
<evidence type="ECO:0000313" key="6">
    <source>
        <dbReference type="Proteomes" id="UP000184474"/>
    </source>
</evidence>
<dbReference type="GO" id="GO:0043565">
    <property type="term" value="F:sequence-specific DNA binding"/>
    <property type="evidence" value="ECO:0007669"/>
    <property type="project" value="InterPro"/>
</dbReference>
<proteinExistence type="predicted"/>
<dbReference type="PANTHER" id="PTHR43280">
    <property type="entry name" value="ARAC-FAMILY TRANSCRIPTIONAL REGULATOR"/>
    <property type="match status" value="1"/>
</dbReference>
<dbReference type="PROSITE" id="PS00041">
    <property type="entry name" value="HTH_ARAC_FAMILY_1"/>
    <property type="match status" value="1"/>
</dbReference>